<evidence type="ECO:0000256" key="2">
    <source>
        <dbReference type="ARBA" id="ARBA00022741"/>
    </source>
</evidence>
<dbReference type="GO" id="GO:0006310">
    <property type="term" value="P:DNA recombination"/>
    <property type="evidence" value="ECO:0007669"/>
    <property type="project" value="UniProtKB-KW"/>
</dbReference>
<dbReference type="InterPro" id="IPR003593">
    <property type="entry name" value="AAA+_ATPase"/>
</dbReference>
<dbReference type="PROSITE" id="PS50163">
    <property type="entry name" value="RECA_3"/>
    <property type="match status" value="1"/>
</dbReference>
<accession>A0A0F9A3N9</accession>
<dbReference type="InterPro" id="IPR049428">
    <property type="entry name" value="RecA-like_N"/>
</dbReference>
<evidence type="ECO:0000256" key="3">
    <source>
        <dbReference type="ARBA" id="ARBA00022840"/>
    </source>
</evidence>
<name>A0A0F9A3N9_9ZZZZ</name>
<sequence>MNDVLRSFGQRWNRKTKSEVAFEPEAEVLNPDAVPLDIPAVDLMLGGGMPRGRTSIFIGESSAGKTLLSQLVMAAAQRAGGIAMFFDIERTYDAKWFALTGVDTSPEKLLVVRPESLEQGFDMICDALKKVKPEVIVVDSIPAMVPMDVMKKEMTDRDFRGLEARKITAGVKKATQFNQTTALIFINQLRVNMGVTYGNPESMPGGKGLKFPASIIVRVRRGTWLTDVSEKGDDKDEDGFTML</sequence>
<dbReference type="GO" id="GO:0003697">
    <property type="term" value="F:single-stranded DNA binding"/>
    <property type="evidence" value="ECO:0007669"/>
    <property type="project" value="InterPro"/>
</dbReference>
<protein>
    <recommendedName>
        <fullName evidence="5">RecA family profile 2 domain-containing protein</fullName>
    </recommendedName>
</protein>
<proteinExistence type="inferred from homology"/>
<dbReference type="InterPro" id="IPR013765">
    <property type="entry name" value="DNA_recomb/repair_RecA"/>
</dbReference>
<reference evidence="6" key="1">
    <citation type="journal article" date="2015" name="Nature">
        <title>Complex archaea that bridge the gap between prokaryotes and eukaryotes.</title>
        <authorList>
            <person name="Spang A."/>
            <person name="Saw J.H."/>
            <person name="Jorgensen S.L."/>
            <person name="Zaremba-Niedzwiedzka K."/>
            <person name="Martijn J."/>
            <person name="Lind A.E."/>
            <person name="van Eijk R."/>
            <person name="Schleper C."/>
            <person name="Guy L."/>
            <person name="Ettema T.J."/>
        </authorList>
    </citation>
    <scope>NUCLEOTIDE SEQUENCE</scope>
</reference>
<dbReference type="PANTHER" id="PTHR45900">
    <property type="entry name" value="RECA"/>
    <property type="match status" value="1"/>
</dbReference>
<feature type="non-terminal residue" evidence="6">
    <location>
        <position position="243"/>
    </location>
</feature>
<dbReference type="SUPFAM" id="SSF52540">
    <property type="entry name" value="P-loop containing nucleoside triphosphate hydrolases"/>
    <property type="match status" value="1"/>
</dbReference>
<keyword evidence="4" id="KW-0233">DNA recombination</keyword>
<keyword evidence="3" id="KW-0067">ATP-binding</keyword>
<dbReference type="InterPro" id="IPR027417">
    <property type="entry name" value="P-loop_NTPase"/>
</dbReference>
<evidence type="ECO:0000313" key="6">
    <source>
        <dbReference type="EMBL" id="KKL04075.1"/>
    </source>
</evidence>
<dbReference type="EMBL" id="LAZR01044677">
    <property type="protein sequence ID" value="KKL04075.1"/>
    <property type="molecule type" value="Genomic_DNA"/>
</dbReference>
<keyword evidence="2" id="KW-0547">Nucleotide-binding</keyword>
<feature type="domain" description="RecA family profile 2" evidence="5">
    <location>
        <begin position="194"/>
        <end position="230"/>
    </location>
</feature>
<evidence type="ECO:0000256" key="1">
    <source>
        <dbReference type="ARBA" id="ARBA00009391"/>
    </source>
</evidence>
<dbReference type="GO" id="GO:0008094">
    <property type="term" value="F:ATP-dependent activity, acting on DNA"/>
    <property type="evidence" value="ECO:0007669"/>
    <property type="project" value="InterPro"/>
</dbReference>
<dbReference type="GO" id="GO:0005524">
    <property type="term" value="F:ATP binding"/>
    <property type="evidence" value="ECO:0007669"/>
    <property type="project" value="UniProtKB-KW"/>
</dbReference>
<dbReference type="Gene3D" id="3.40.50.300">
    <property type="entry name" value="P-loop containing nucleotide triphosphate hydrolases"/>
    <property type="match status" value="1"/>
</dbReference>
<dbReference type="InterPro" id="IPR020587">
    <property type="entry name" value="RecA_monomer-monomer_interface"/>
</dbReference>
<comment type="similarity">
    <text evidence="1">Belongs to the RecA family.</text>
</comment>
<evidence type="ECO:0000259" key="5">
    <source>
        <dbReference type="PROSITE" id="PS50163"/>
    </source>
</evidence>
<gene>
    <name evidence="6" type="ORF">LCGC14_2619720</name>
</gene>
<comment type="caution">
    <text evidence="6">The sequence shown here is derived from an EMBL/GenBank/DDBJ whole genome shotgun (WGS) entry which is preliminary data.</text>
</comment>
<dbReference type="AlphaFoldDB" id="A0A0F9A3N9"/>
<evidence type="ECO:0000256" key="4">
    <source>
        <dbReference type="ARBA" id="ARBA00023172"/>
    </source>
</evidence>
<dbReference type="PANTHER" id="PTHR45900:SF1">
    <property type="entry name" value="MITOCHONDRIAL DNA REPAIR PROTEIN RECA HOMOLOG-RELATED"/>
    <property type="match status" value="1"/>
</dbReference>
<dbReference type="SMART" id="SM00382">
    <property type="entry name" value="AAA"/>
    <property type="match status" value="1"/>
</dbReference>
<organism evidence="6">
    <name type="scientific">marine sediment metagenome</name>
    <dbReference type="NCBI Taxonomy" id="412755"/>
    <lineage>
        <taxon>unclassified sequences</taxon>
        <taxon>metagenomes</taxon>
        <taxon>ecological metagenomes</taxon>
    </lineage>
</organism>
<dbReference type="GO" id="GO:0006281">
    <property type="term" value="P:DNA repair"/>
    <property type="evidence" value="ECO:0007669"/>
    <property type="project" value="InterPro"/>
</dbReference>
<dbReference type="Pfam" id="PF00154">
    <property type="entry name" value="RecA_N"/>
    <property type="match status" value="1"/>
</dbReference>